<accession>A0A810QIJ3</accession>
<reference evidence="1" key="1">
    <citation type="submission" date="2020-09" db="EMBL/GenBank/DDBJ databases">
        <title>New species isolated from human feces.</title>
        <authorList>
            <person name="Kitahara M."/>
            <person name="Shigeno Y."/>
            <person name="Shime M."/>
            <person name="Matsumoto Y."/>
            <person name="Nakamura S."/>
            <person name="Motooka D."/>
            <person name="Fukuoka S."/>
            <person name="Nishikawa H."/>
            <person name="Benno Y."/>
        </authorList>
    </citation>
    <scope>NUCLEOTIDE SEQUENCE</scope>
    <source>
        <strain evidence="1">MM59</strain>
        <plasmid evidence="1">pMM59_01</plasmid>
    </source>
</reference>
<evidence type="ECO:0000313" key="1">
    <source>
        <dbReference type="EMBL" id="BCK85676.1"/>
    </source>
</evidence>
<name>A0A810QIJ3_9FIRM</name>
<sequence length="54" mass="6340">MCHQEGESVGMGPNKKRVENVLSSLFVWRIFDDKNIVYRHVYLRVISPSESIFQ</sequence>
<geneLocation type="plasmid" evidence="1 2">
    <name>pMM59_01</name>
</geneLocation>
<protein>
    <submittedName>
        <fullName evidence="1">Uncharacterized protein</fullName>
    </submittedName>
</protein>
<dbReference type="EMBL" id="AP023421">
    <property type="protein sequence ID" value="BCK85676.1"/>
    <property type="molecule type" value="Genomic_DNA"/>
</dbReference>
<evidence type="ECO:0000313" key="2">
    <source>
        <dbReference type="Proteomes" id="UP000679848"/>
    </source>
</evidence>
<gene>
    <name evidence="1" type="ORF">MM59RIKEN_29950</name>
</gene>
<keyword evidence="1" id="KW-0614">Plasmid</keyword>
<dbReference type="KEGG" id="pfaa:MM59RIKEN_29950"/>
<proteinExistence type="predicted"/>
<dbReference type="Proteomes" id="UP000679848">
    <property type="component" value="Plasmid pMM59_01"/>
</dbReference>
<organism evidence="1 2">
    <name type="scientific">Pusillibacter faecalis</name>
    <dbReference type="NCBI Taxonomy" id="2714358"/>
    <lineage>
        <taxon>Bacteria</taxon>
        <taxon>Bacillati</taxon>
        <taxon>Bacillota</taxon>
        <taxon>Clostridia</taxon>
        <taxon>Eubacteriales</taxon>
        <taxon>Oscillospiraceae</taxon>
        <taxon>Pusillibacter</taxon>
    </lineage>
</organism>
<keyword evidence="2" id="KW-1185">Reference proteome</keyword>
<dbReference type="AlphaFoldDB" id="A0A810QIJ3"/>